<evidence type="ECO:0000256" key="6">
    <source>
        <dbReference type="ARBA" id="ARBA00022801"/>
    </source>
</evidence>
<dbReference type="PANTHER" id="PTHR40765">
    <property type="entry name" value="ESX-2 SECRETION SYSTEM ATPASE ECCB2"/>
    <property type="match status" value="1"/>
</dbReference>
<protein>
    <submittedName>
        <fullName evidence="11">ESX-1 secretion system protein eccB1</fullName>
    </submittedName>
</protein>
<dbReference type="GO" id="GO:0005576">
    <property type="term" value="C:extracellular region"/>
    <property type="evidence" value="ECO:0007669"/>
    <property type="project" value="TreeGrafter"/>
</dbReference>
<dbReference type="GO" id="GO:0005524">
    <property type="term" value="F:ATP binding"/>
    <property type="evidence" value="ECO:0007669"/>
    <property type="project" value="UniProtKB-KW"/>
</dbReference>
<keyword evidence="9 10" id="KW-0472">Membrane</keyword>
<evidence type="ECO:0000313" key="11">
    <source>
        <dbReference type="EMBL" id="VTP02304.1"/>
    </source>
</evidence>
<organism evidence="11">
    <name type="scientific">Mycobacterium riyadhense</name>
    <dbReference type="NCBI Taxonomy" id="486698"/>
    <lineage>
        <taxon>Bacteria</taxon>
        <taxon>Bacillati</taxon>
        <taxon>Actinomycetota</taxon>
        <taxon>Actinomycetes</taxon>
        <taxon>Mycobacteriales</taxon>
        <taxon>Mycobacteriaceae</taxon>
        <taxon>Mycobacterium</taxon>
    </lineage>
</organism>
<accession>A0A653EXQ5</accession>
<evidence type="ECO:0000256" key="4">
    <source>
        <dbReference type="ARBA" id="ARBA00022692"/>
    </source>
</evidence>
<keyword evidence="6" id="KW-0378">Hydrolase</keyword>
<evidence type="ECO:0000256" key="1">
    <source>
        <dbReference type="ARBA" id="ARBA00004162"/>
    </source>
</evidence>
<dbReference type="GO" id="GO:0016787">
    <property type="term" value="F:hydrolase activity"/>
    <property type="evidence" value="ECO:0007669"/>
    <property type="project" value="UniProtKB-KW"/>
</dbReference>
<evidence type="ECO:0000256" key="10">
    <source>
        <dbReference type="SAM" id="Phobius"/>
    </source>
</evidence>
<dbReference type="PANTHER" id="PTHR40765:SF2">
    <property type="entry name" value="ESX-2 SECRETION SYSTEM ATPASE ECCB2"/>
    <property type="match status" value="1"/>
</dbReference>
<dbReference type="EMBL" id="LR589131">
    <property type="protein sequence ID" value="VTP02304.1"/>
    <property type="molecule type" value="Genomic_DNA"/>
</dbReference>
<dbReference type="NCBIfam" id="TIGR03919">
    <property type="entry name" value="T7SS_EccB"/>
    <property type="match status" value="1"/>
</dbReference>
<evidence type="ECO:0000256" key="2">
    <source>
        <dbReference type="ARBA" id="ARBA00008149"/>
    </source>
</evidence>
<evidence type="ECO:0000256" key="3">
    <source>
        <dbReference type="ARBA" id="ARBA00022475"/>
    </source>
</evidence>
<keyword evidence="4 10" id="KW-0812">Transmembrane</keyword>
<keyword evidence="3" id="KW-1003">Cell membrane</keyword>
<evidence type="ECO:0000256" key="8">
    <source>
        <dbReference type="ARBA" id="ARBA00022989"/>
    </source>
</evidence>
<dbReference type="InterPro" id="IPR007795">
    <property type="entry name" value="T7SS_EccB"/>
</dbReference>
<feature type="transmembrane region" description="Helical" evidence="10">
    <location>
        <begin position="45"/>
        <end position="67"/>
    </location>
</feature>
<keyword evidence="5" id="KW-0547">Nucleotide-binding</keyword>
<sequence length="497" mass="51813">MPVVPLKLASKTQVSGHFFVRRRLAFALLRHSVNMEVNPVRWQRTLLMLSAVFGVVLVVGAFLFGWFRPAGLVGTSRIVADRRLGTLYVSVDGRLHPALNLVSAQLIAGSPDAPTFVSPEDIAKWPKGPTVGIIGAPVETPVVQSPDVARWAVCDSASSTVGGAPTVTGIDGQLALGQEAGELAEDQGVLLSYRQHSYLVTGGLRMAVDLADSAVTAALGLHSSVAAGMSRALFDALPAGGSLVVPAVPEAGAPARVDLGPGVVIGAVVASQDVATSADRFYVVLGDGVQPISPVVAAMLRQRNSYGLAAAPHVSPDRLARIPVRHVLDVDYYPKSPVRMVDTSVQPVTCVSWRWGVSERQARVAVVSGRGLPITSAQHARLVGLVGGGRDGVQADQVLLAEGASTFVTTTGSALDSPARETMWLISATGSRYGVAFDENSVKALGLTAAQVRPAPWSMLRVWARGPELSRAAALTVHDSLDGAAPIVVSRTARAGG</sequence>
<dbReference type="Pfam" id="PF05108">
    <property type="entry name" value="T7SS_ESX1_EccB"/>
    <property type="match status" value="1"/>
</dbReference>
<gene>
    <name evidence="11" type="primary">eccB1_8</name>
    <name evidence="11" type="ORF">BIN_B_04458</name>
</gene>
<dbReference type="InterPro" id="IPR042485">
    <property type="entry name" value="T7SS_EccB_R3"/>
</dbReference>
<keyword evidence="7" id="KW-0067">ATP-binding</keyword>
<comment type="similarity">
    <text evidence="2">Belongs to the EccB family.</text>
</comment>
<dbReference type="GO" id="GO:0005886">
    <property type="term" value="C:plasma membrane"/>
    <property type="evidence" value="ECO:0007669"/>
    <property type="project" value="UniProtKB-SubCell"/>
</dbReference>
<evidence type="ECO:0000256" key="5">
    <source>
        <dbReference type="ARBA" id="ARBA00022741"/>
    </source>
</evidence>
<proteinExistence type="inferred from homology"/>
<evidence type="ECO:0000256" key="7">
    <source>
        <dbReference type="ARBA" id="ARBA00022840"/>
    </source>
</evidence>
<comment type="subcellular location">
    <subcellularLocation>
        <location evidence="1">Cell membrane</location>
        <topology evidence="1">Single-pass membrane protein</topology>
    </subcellularLocation>
</comment>
<name>A0A653EXQ5_9MYCO</name>
<dbReference type="Gene3D" id="3.30.2390.20">
    <property type="entry name" value="Type VII secretion system EccB, repeat 1 domain"/>
    <property type="match status" value="1"/>
</dbReference>
<reference evidence="11" key="1">
    <citation type="submission" date="2019-05" db="EMBL/GenBank/DDBJ databases">
        <authorList>
            <person name="Naeem R."/>
            <person name="Antony C."/>
            <person name="Guan Q."/>
        </authorList>
    </citation>
    <scope>NUCLEOTIDE SEQUENCE</scope>
    <source>
        <strain evidence="11">2</strain>
    </source>
</reference>
<evidence type="ECO:0000256" key="9">
    <source>
        <dbReference type="ARBA" id="ARBA00023136"/>
    </source>
</evidence>
<dbReference type="InterPro" id="IPR044857">
    <property type="entry name" value="T7SS_EccB_R1"/>
</dbReference>
<dbReference type="Gene3D" id="2.40.50.910">
    <property type="entry name" value="Type VII secretion system EccB, repeat 3 domain"/>
    <property type="match status" value="1"/>
</dbReference>
<dbReference type="AlphaFoldDB" id="A0A653EXQ5"/>
<keyword evidence="8 10" id="KW-1133">Transmembrane helix</keyword>